<name>A0A195EM26_9HYME</name>
<dbReference type="Proteomes" id="UP000078492">
    <property type="component" value="Unassembled WGS sequence"/>
</dbReference>
<keyword evidence="4 10" id="KW-0863">Zinc-finger</keyword>
<comment type="subcellular location">
    <subcellularLocation>
        <location evidence="1">Nucleus</location>
    </subcellularLocation>
</comment>
<evidence type="ECO:0000256" key="7">
    <source>
        <dbReference type="ARBA" id="ARBA00023125"/>
    </source>
</evidence>
<feature type="domain" description="C2H2-type" evidence="11">
    <location>
        <begin position="95"/>
        <end position="122"/>
    </location>
</feature>
<dbReference type="InterPro" id="IPR013087">
    <property type="entry name" value="Znf_C2H2_type"/>
</dbReference>
<keyword evidence="6" id="KW-0805">Transcription regulation</keyword>
<keyword evidence="9" id="KW-0539">Nucleus</keyword>
<dbReference type="PROSITE" id="PS50157">
    <property type="entry name" value="ZINC_FINGER_C2H2_2"/>
    <property type="match status" value="5"/>
</dbReference>
<evidence type="ECO:0000256" key="10">
    <source>
        <dbReference type="PROSITE-ProRule" id="PRU00042"/>
    </source>
</evidence>
<feature type="domain" description="C2H2-type" evidence="11">
    <location>
        <begin position="123"/>
        <end position="150"/>
    </location>
</feature>
<accession>A0A195EM26</accession>
<dbReference type="GO" id="GO:0006355">
    <property type="term" value="P:regulation of DNA-templated transcription"/>
    <property type="evidence" value="ECO:0007669"/>
    <property type="project" value="UniProtKB-ARBA"/>
</dbReference>
<dbReference type="Gene3D" id="3.30.160.60">
    <property type="entry name" value="Classic Zinc Finger"/>
    <property type="match status" value="4"/>
</dbReference>
<dbReference type="GO" id="GO:0008270">
    <property type="term" value="F:zinc ion binding"/>
    <property type="evidence" value="ECO:0007669"/>
    <property type="project" value="UniProtKB-KW"/>
</dbReference>
<evidence type="ECO:0000256" key="8">
    <source>
        <dbReference type="ARBA" id="ARBA00023163"/>
    </source>
</evidence>
<keyword evidence="13" id="KW-1185">Reference proteome</keyword>
<keyword evidence="3" id="KW-0677">Repeat</keyword>
<dbReference type="InterPro" id="IPR050331">
    <property type="entry name" value="Zinc_finger"/>
</dbReference>
<feature type="domain" description="C2H2-type" evidence="11">
    <location>
        <begin position="179"/>
        <end position="206"/>
    </location>
</feature>
<dbReference type="GO" id="GO:0003677">
    <property type="term" value="F:DNA binding"/>
    <property type="evidence" value="ECO:0007669"/>
    <property type="project" value="UniProtKB-KW"/>
</dbReference>
<dbReference type="FunFam" id="3.30.160.60:FF:002343">
    <property type="entry name" value="Zinc finger protein 33A"/>
    <property type="match status" value="1"/>
</dbReference>
<reference evidence="12 13" key="1">
    <citation type="submission" date="2015-09" db="EMBL/GenBank/DDBJ databases">
        <title>Trachymyrmex cornetzi WGS genome.</title>
        <authorList>
            <person name="Nygaard S."/>
            <person name="Hu H."/>
            <person name="Boomsma J."/>
            <person name="Zhang G."/>
        </authorList>
    </citation>
    <scope>NUCLEOTIDE SEQUENCE [LARGE SCALE GENOMIC DNA]</scope>
    <source>
        <strain evidence="12">Tcor2-1</strain>
        <tissue evidence="12">Whole body</tissue>
    </source>
</reference>
<dbReference type="Pfam" id="PF13912">
    <property type="entry name" value="zf-C2H2_6"/>
    <property type="match status" value="1"/>
</dbReference>
<evidence type="ECO:0000256" key="3">
    <source>
        <dbReference type="ARBA" id="ARBA00022737"/>
    </source>
</evidence>
<dbReference type="FunFam" id="3.30.160.60:FF:001818">
    <property type="entry name" value="GDNF-inducible zinc finger protein 1 isoform X1"/>
    <property type="match status" value="1"/>
</dbReference>
<evidence type="ECO:0000256" key="4">
    <source>
        <dbReference type="ARBA" id="ARBA00022771"/>
    </source>
</evidence>
<protein>
    <recommendedName>
        <fullName evidence="11">C2H2-type domain-containing protein</fullName>
    </recommendedName>
</protein>
<evidence type="ECO:0000256" key="6">
    <source>
        <dbReference type="ARBA" id="ARBA00023015"/>
    </source>
</evidence>
<dbReference type="PROSITE" id="PS00028">
    <property type="entry name" value="ZINC_FINGER_C2H2_1"/>
    <property type="match status" value="5"/>
</dbReference>
<evidence type="ECO:0000256" key="2">
    <source>
        <dbReference type="ARBA" id="ARBA00022723"/>
    </source>
</evidence>
<sequence>MRVSHGRTSDGPMPHDELSHLLFRANASSILRRSNSALYENAAFDMRRRVVEVVICYACEEPLWNVTQNAPLDLSRHGTAWKTNVTNTFKFQRRLPCQTCGKSFDRPSLLKRHLRTHTGEKPHGCAICGKMFSTSSSLNTHVRIHTGERPHECPMCGKRFTASSNLYYHRMTHYKEKPHKCDECGRSFPTPGDLRAHGYSHTGNWPLRCSICNRGFCKFGALHHHMKSHGDRSYYGIYNQKSPVINDLRIHERLQHLNVSNNNAADYTGTQNSISSIEIIKFEGFNNNYIQLPTMYPWPSLSWMPLQFSN</sequence>
<organism evidence="12 13">
    <name type="scientific">Trachymyrmex cornetzi</name>
    <dbReference type="NCBI Taxonomy" id="471704"/>
    <lineage>
        <taxon>Eukaryota</taxon>
        <taxon>Metazoa</taxon>
        <taxon>Ecdysozoa</taxon>
        <taxon>Arthropoda</taxon>
        <taxon>Hexapoda</taxon>
        <taxon>Insecta</taxon>
        <taxon>Pterygota</taxon>
        <taxon>Neoptera</taxon>
        <taxon>Endopterygota</taxon>
        <taxon>Hymenoptera</taxon>
        <taxon>Apocrita</taxon>
        <taxon>Aculeata</taxon>
        <taxon>Formicoidea</taxon>
        <taxon>Formicidae</taxon>
        <taxon>Myrmicinae</taxon>
        <taxon>Trachymyrmex</taxon>
    </lineage>
</organism>
<dbReference type="Pfam" id="PF00096">
    <property type="entry name" value="zf-C2H2"/>
    <property type="match status" value="4"/>
</dbReference>
<evidence type="ECO:0000259" key="11">
    <source>
        <dbReference type="PROSITE" id="PS50157"/>
    </source>
</evidence>
<evidence type="ECO:0000256" key="1">
    <source>
        <dbReference type="ARBA" id="ARBA00004123"/>
    </source>
</evidence>
<dbReference type="AlphaFoldDB" id="A0A195EM26"/>
<proteinExistence type="predicted"/>
<evidence type="ECO:0000313" key="12">
    <source>
        <dbReference type="EMBL" id="KYN28934.1"/>
    </source>
</evidence>
<keyword evidence="2" id="KW-0479">Metal-binding</keyword>
<dbReference type="STRING" id="471704.A0A195EM26"/>
<dbReference type="EMBL" id="KQ978730">
    <property type="protein sequence ID" value="KYN28934.1"/>
    <property type="molecule type" value="Genomic_DNA"/>
</dbReference>
<dbReference type="PANTHER" id="PTHR16515:SF49">
    <property type="entry name" value="GASTRULA ZINC FINGER PROTEIN XLCGF49.1-LIKE-RELATED"/>
    <property type="match status" value="1"/>
</dbReference>
<evidence type="ECO:0000256" key="9">
    <source>
        <dbReference type="ARBA" id="ARBA00023242"/>
    </source>
</evidence>
<dbReference type="FunFam" id="3.30.160.60:FF:000557">
    <property type="entry name" value="zinc finger and SCAN domain-containing protein 29"/>
    <property type="match status" value="1"/>
</dbReference>
<keyword evidence="8" id="KW-0804">Transcription</keyword>
<feature type="domain" description="C2H2-type" evidence="11">
    <location>
        <begin position="207"/>
        <end position="234"/>
    </location>
</feature>
<feature type="domain" description="C2H2-type" evidence="11">
    <location>
        <begin position="151"/>
        <end position="178"/>
    </location>
</feature>
<dbReference type="FunFam" id="3.30.160.60:FF:000450">
    <property type="entry name" value="PR domain zinc finger protein 14"/>
    <property type="match status" value="1"/>
</dbReference>
<gene>
    <name evidence="12" type="ORF">ALC57_01581</name>
</gene>
<dbReference type="SMART" id="SM00355">
    <property type="entry name" value="ZnF_C2H2"/>
    <property type="match status" value="5"/>
</dbReference>
<evidence type="ECO:0000313" key="13">
    <source>
        <dbReference type="Proteomes" id="UP000078492"/>
    </source>
</evidence>
<evidence type="ECO:0000256" key="5">
    <source>
        <dbReference type="ARBA" id="ARBA00022833"/>
    </source>
</evidence>
<keyword evidence="7" id="KW-0238">DNA-binding</keyword>
<dbReference type="SUPFAM" id="SSF57667">
    <property type="entry name" value="beta-beta-alpha zinc fingers"/>
    <property type="match status" value="3"/>
</dbReference>
<dbReference type="GO" id="GO:0005634">
    <property type="term" value="C:nucleus"/>
    <property type="evidence" value="ECO:0007669"/>
    <property type="project" value="UniProtKB-SubCell"/>
</dbReference>
<dbReference type="InterPro" id="IPR036236">
    <property type="entry name" value="Znf_C2H2_sf"/>
</dbReference>
<keyword evidence="5" id="KW-0862">Zinc</keyword>
<dbReference type="PANTHER" id="PTHR16515">
    <property type="entry name" value="PR DOMAIN ZINC FINGER PROTEIN"/>
    <property type="match status" value="1"/>
</dbReference>